<dbReference type="PROSITE" id="PS00108">
    <property type="entry name" value="PROTEIN_KINASE_ST"/>
    <property type="match status" value="1"/>
</dbReference>
<comment type="catalytic activity">
    <reaction evidence="14">
        <text>L-seryl-[protein] + ATP = O-phospho-L-seryl-[protein] + ADP + H(+)</text>
        <dbReference type="Rhea" id="RHEA:17989"/>
        <dbReference type="Rhea" id="RHEA-COMP:9863"/>
        <dbReference type="Rhea" id="RHEA-COMP:11604"/>
        <dbReference type="ChEBI" id="CHEBI:15378"/>
        <dbReference type="ChEBI" id="CHEBI:29999"/>
        <dbReference type="ChEBI" id="CHEBI:30616"/>
        <dbReference type="ChEBI" id="CHEBI:83421"/>
        <dbReference type="ChEBI" id="CHEBI:456216"/>
    </reaction>
</comment>
<evidence type="ECO:0000256" key="17">
    <source>
        <dbReference type="SAM" id="Phobius"/>
    </source>
</evidence>
<evidence type="ECO:0000256" key="3">
    <source>
        <dbReference type="ARBA" id="ARBA00022679"/>
    </source>
</evidence>
<evidence type="ECO:0000256" key="8">
    <source>
        <dbReference type="ARBA" id="ARBA00022777"/>
    </source>
</evidence>
<dbReference type="Gene3D" id="1.10.510.10">
    <property type="entry name" value="Transferase(Phosphotransferase) domain 1"/>
    <property type="match status" value="1"/>
</dbReference>
<keyword evidence="2" id="KW-0723">Serine/threonine-protein kinase</keyword>
<dbReference type="InterPro" id="IPR011009">
    <property type="entry name" value="Kinase-like_dom_sf"/>
</dbReference>
<dbReference type="GO" id="GO:0005886">
    <property type="term" value="C:plasma membrane"/>
    <property type="evidence" value="ECO:0007669"/>
    <property type="project" value="TreeGrafter"/>
</dbReference>
<evidence type="ECO:0000256" key="16">
    <source>
        <dbReference type="PROSITE-ProRule" id="PRU10141"/>
    </source>
</evidence>
<evidence type="ECO:0000313" key="20">
    <source>
        <dbReference type="EMBL" id="WOG85281.1"/>
    </source>
</evidence>
<gene>
    <name evidence="20" type="ORF">DCAR_0104469</name>
</gene>
<dbReference type="CDD" id="cd14066">
    <property type="entry name" value="STKc_IRAK"/>
    <property type="match status" value="1"/>
</dbReference>
<dbReference type="GO" id="GO:0004674">
    <property type="term" value="F:protein serine/threonine kinase activity"/>
    <property type="evidence" value="ECO:0007669"/>
    <property type="project" value="UniProtKB-KW"/>
</dbReference>
<organism evidence="20 21">
    <name type="scientific">Daucus carota subsp. sativus</name>
    <name type="common">Carrot</name>
    <dbReference type="NCBI Taxonomy" id="79200"/>
    <lineage>
        <taxon>Eukaryota</taxon>
        <taxon>Viridiplantae</taxon>
        <taxon>Streptophyta</taxon>
        <taxon>Embryophyta</taxon>
        <taxon>Tracheophyta</taxon>
        <taxon>Spermatophyta</taxon>
        <taxon>Magnoliopsida</taxon>
        <taxon>eudicotyledons</taxon>
        <taxon>Gunneridae</taxon>
        <taxon>Pentapetalae</taxon>
        <taxon>asterids</taxon>
        <taxon>campanulids</taxon>
        <taxon>Apiales</taxon>
        <taxon>Apiaceae</taxon>
        <taxon>Apioideae</taxon>
        <taxon>Scandiceae</taxon>
        <taxon>Daucinae</taxon>
        <taxon>Daucus</taxon>
        <taxon>Daucus sect. Daucus</taxon>
    </lineage>
</organism>
<name>A0AAF0W9G3_DAUCS</name>
<keyword evidence="9 16" id="KW-0067">ATP-binding</keyword>
<keyword evidence="8" id="KW-0418">Kinase</keyword>
<keyword evidence="7 16" id="KW-0547">Nucleotide-binding</keyword>
<evidence type="ECO:0000256" key="10">
    <source>
        <dbReference type="ARBA" id="ARBA00022989"/>
    </source>
</evidence>
<feature type="chain" id="PRO_5042073766" description="Protein kinase domain-containing protein" evidence="18">
    <location>
        <begin position="24"/>
        <end position="672"/>
    </location>
</feature>
<keyword evidence="5 18" id="KW-0732">Signal</keyword>
<feature type="transmembrane region" description="Helical" evidence="17">
    <location>
        <begin position="285"/>
        <end position="307"/>
    </location>
</feature>
<dbReference type="FunFam" id="3.30.200.20:FF:000142">
    <property type="entry name" value="Cysteine-rich receptor-like protein kinase 10"/>
    <property type="match status" value="1"/>
</dbReference>
<dbReference type="Pfam" id="PF01657">
    <property type="entry name" value="Stress-antifung"/>
    <property type="match status" value="2"/>
</dbReference>
<dbReference type="GO" id="GO:0006950">
    <property type="term" value="P:response to stress"/>
    <property type="evidence" value="ECO:0007669"/>
    <property type="project" value="UniProtKB-ARBA"/>
</dbReference>
<protein>
    <recommendedName>
        <fullName evidence="19">Protein kinase domain-containing protein</fullName>
    </recommendedName>
</protein>
<evidence type="ECO:0000256" key="2">
    <source>
        <dbReference type="ARBA" id="ARBA00022527"/>
    </source>
</evidence>
<evidence type="ECO:0000256" key="14">
    <source>
        <dbReference type="ARBA" id="ARBA00047558"/>
    </source>
</evidence>
<dbReference type="PANTHER" id="PTHR27002">
    <property type="entry name" value="RECEPTOR-LIKE SERINE/THREONINE-PROTEIN KINASE SD1-8"/>
    <property type="match status" value="1"/>
</dbReference>
<evidence type="ECO:0000256" key="6">
    <source>
        <dbReference type="ARBA" id="ARBA00022737"/>
    </source>
</evidence>
<sequence>MASPGSSVFILCMFICSVSVIRSDFYNVACGRDNKVNYTSTSIYKRNLDTVQATLISAAKKSSSGFYNASVGEGLDQVNALVYCRRDVQPDICRSCVKDSMNKLRELCPSTKEADIWYDECILRYSNASIFNKVETWPTVYWQLQNNVTDVIQFNKNLRDLLDKLKGRVAQEKFATGNVTAEDVFSTLNHEYFFSTIYGLMQCSPDLSLKQCTNCIDQLEVFLQSCCSGKIRGHITNPSCDIRYETYRFYNETLVNAPPPQSQLPLKPPLVPPPAAGKDDSNKRMVLIIVVVIVGFVILLFVMVCVVKRRREQRTYIGRSRNDDDDVVDISTIESLRYDFSTIQAATNSFSDSNKLGEGGFGSVYKGAFQDSKEIAVKRLSRGSNQGQKEFINEVILVAKLQHRNLVKLVGFCFEGSERLLIYEFMPNASLDYFIFDMMKRSYLDWERRYKIISGVARGILYLHEDSRLRIIHRDLKASNVLLDADMNPKIADFGIARLFDLNETQAMTNKIVGTYGYMAPEYAMYGQFSVKSDVFSFGVLVLEILSGKKNHNFRNGGNVEELASFAWKNWREGTLSNVIDPILKNSSGSIHEMIRCIHIGLLCVQEKVTDRPTMASVVLMLNSFSHSLAVPSKPAFLMHSSSDTENNSRNSTENSVQYSIDEASITDLYPR</sequence>
<dbReference type="Pfam" id="PF07714">
    <property type="entry name" value="PK_Tyr_Ser-Thr"/>
    <property type="match status" value="1"/>
</dbReference>
<keyword evidence="13" id="KW-0325">Glycoprotein</keyword>
<reference evidence="20" key="2">
    <citation type="submission" date="2022-03" db="EMBL/GenBank/DDBJ databases">
        <title>Draft title - Genomic analysis of global carrot germplasm unveils the trajectory of domestication and the origin of high carotenoid orange carrot.</title>
        <authorList>
            <person name="Iorizzo M."/>
            <person name="Ellison S."/>
            <person name="Senalik D."/>
            <person name="Macko-Podgorni A."/>
            <person name="Grzebelus D."/>
            <person name="Bostan H."/>
            <person name="Rolling W."/>
            <person name="Curaba J."/>
            <person name="Simon P."/>
        </authorList>
    </citation>
    <scope>NUCLEOTIDE SEQUENCE</scope>
    <source>
        <tissue evidence="20">Leaf</tissue>
    </source>
</reference>
<dbReference type="PROSITE" id="PS00107">
    <property type="entry name" value="PROTEIN_KINASE_ATP"/>
    <property type="match status" value="1"/>
</dbReference>
<keyword evidence="3" id="KW-0808">Transferase</keyword>
<dbReference type="Gene3D" id="3.30.430.20">
    <property type="entry name" value="Gnk2 domain, C-X8-C-X2-C motif"/>
    <property type="match status" value="2"/>
</dbReference>
<dbReference type="AlphaFoldDB" id="A0AAF0W9G3"/>
<accession>A0AAF0W9G3</accession>
<dbReference type="InterPro" id="IPR017441">
    <property type="entry name" value="Protein_kinase_ATP_BS"/>
</dbReference>
<proteinExistence type="predicted"/>
<keyword evidence="12" id="KW-0675">Receptor</keyword>
<feature type="binding site" evidence="16">
    <location>
        <position position="378"/>
    </location>
    <ligand>
        <name>ATP</name>
        <dbReference type="ChEBI" id="CHEBI:30616"/>
    </ligand>
</feature>
<evidence type="ECO:0000256" key="13">
    <source>
        <dbReference type="ARBA" id="ARBA00023180"/>
    </source>
</evidence>
<keyword evidence="11 17" id="KW-0472">Membrane</keyword>
<evidence type="ECO:0000313" key="21">
    <source>
        <dbReference type="Proteomes" id="UP000077755"/>
    </source>
</evidence>
<dbReference type="InterPro" id="IPR008271">
    <property type="entry name" value="Ser/Thr_kinase_AS"/>
</dbReference>
<dbReference type="PANTHER" id="PTHR27002:SF1073">
    <property type="entry name" value="CYSTEINE-RICH RECEPTOR-LIKE PROTEIN KINASE 29"/>
    <property type="match status" value="1"/>
</dbReference>
<evidence type="ECO:0000256" key="15">
    <source>
        <dbReference type="ARBA" id="ARBA00047951"/>
    </source>
</evidence>
<keyword evidence="21" id="KW-1185">Reference proteome</keyword>
<feature type="domain" description="Protein kinase" evidence="19">
    <location>
        <begin position="350"/>
        <end position="626"/>
    </location>
</feature>
<evidence type="ECO:0000256" key="18">
    <source>
        <dbReference type="SAM" id="SignalP"/>
    </source>
</evidence>
<dbReference type="SMART" id="SM00220">
    <property type="entry name" value="S_TKc"/>
    <property type="match status" value="1"/>
</dbReference>
<evidence type="ECO:0000256" key="1">
    <source>
        <dbReference type="ARBA" id="ARBA00004167"/>
    </source>
</evidence>
<evidence type="ECO:0000256" key="7">
    <source>
        <dbReference type="ARBA" id="ARBA00022741"/>
    </source>
</evidence>
<dbReference type="CDD" id="cd23509">
    <property type="entry name" value="Gnk2-like"/>
    <property type="match status" value="2"/>
</dbReference>
<evidence type="ECO:0000259" key="19">
    <source>
        <dbReference type="SMART" id="SM00220"/>
    </source>
</evidence>
<evidence type="ECO:0000256" key="9">
    <source>
        <dbReference type="ARBA" id="ARBA00022840"/>
    </source>
</evidence>
<feature type="signal peptide" evidence="18">
    <location>
        <begin position="1"/>
        <end position="23"/>
    </location>
</feature>
<dbReference type="GO" id="GO:0005524">
    <property type="term" value="F:ATP binding"/>
    <property type="evidence" value="ECO:0007669"/>
    <property type="project" value="UniProtKB-UniRule"/>
</dbReference>
<keyword evidence="6" id="KW-0677">Repeat</keyword>
<comment type="catalytic activity">
    <reaction evidence="15">
        <text>L-threonyl-[protein] + ATP = O-phospho-L-threonyl-[protein] + ADP + H(+)</text>
        <dbReference type="Rhea" id="RHEA:46608"/>
        <dbReference type="Rhea" id="RHEA-COMP:11060"/>
        <dbReference type="Rhea" id="RHEA-COMP:11605"/>
        <dbReference type="ChEBI" id="CHEBI:15378"/>
        <dbReference type="ChEBI" id="CHEBI:30013"/>
        <dbReference type="ChEBI" id="CHEBI:30616"/>
        <dbReference type="ChEBI" id="CHEBI:61977"/>
        <dbReference type="ChEBI" id="CHEBI:456216"/>
    </reaction>
</comment>
<keyword evidence="10 17" id="KW-1133">Transmembrane helix</keyword>
<dbReference type="InterPro" id="IPR000719">
    <property type="entry name" value="Prot_kinase_dom"/>
</dbReference>
<dbReference type="InterPro" id="IPR038408">
    <property type="entry name" value="GNK2_sf"/>
</dbReference>
<dbReference type="InterPro" id="IPR002902">
    <property type="entry name" value="GNK2"/>
</dbReference>
<reference evidence="20" key="1">
    <citation type="journal article" date="2016" name="Nat. Genet.">
        <title>A high-quality carrot genome assembly provides new insights into carotenoid accumulation and asterid genome evolution.</title>
        <authorList>
            <person name="Iorizzo M."/>
            <person name="Ellison S."/>
            <person name="Senalik D."/>
            <person name="Zeng P."/>
            <person name="Satapoomin P."/>
            <person name="Huang J."/>
            <person name="Bowman M."/>
            <person name="Iovene M."/>
            <person name="Sanseverino W."/>
            <person name="Cavagnaro P."/>
            <person name="Yildiz M."/>
            <person name="Macko-Podgorni A."/>
            <person name="Moranska E."/>
            <person name="Grzebelus E."/>
            <person name="Grzebelus D."/>
            <person name="Ashrafi H."/>
            <person name="Zheng Z."/>
            <person name="Cheng S."/>
            <person name="Spooner D."/>
            <person name="Van Deynze A."/>
            <person name="Simon P."/>
        </authorList>
    </citation>
    <scope>NUCLEOTIDE SEQUENCE</scope>
    <source>
        <tissue evidence="20">Leaf</tissue>
    </source>
</reference>
<evidence type="ECO:0000256" key="12">
    <source>
        <dbReference type="ARBA" id="ARBA00023170"/>
    </source>
</evidence>
<evidence type="ECO:0000256" key="4">
    <source>
        <dbReference type="ARBA" id="ARBA00022692"/>
    </source>
</evidence>
<dbReference type="Gene3D" id="3.30.200.20">
    <property type="entry name" value="Phosphorylase Kinase, domain 1"/>
    <property type="match status" value="1"/>
</dbReference>
<evidence type="ECO:0000256" key="5">
    <source>
        <dbReference type="ARBA" id="ARBA00022729"/>
    </source>
</evidence>
<dbReference type="EMBL" id="CP093343">
    <property type="protein sequence ID" value="WOG85281.1"/>
    <property type="molecule type" value="Genomic_DNA"/>
</dbReference>
<dbReference type="SUPFAM" id="SSF56112">
    <property type="entry name" value="Protein kinase-like (PK-like)"/>
    <property type="match status" value="1"/>
</dbReference>
<dbReference type="InterPro" id="IPR001245">
    <property type="entry name" value="Ser-Thr/Tyr_kinase_cat_dom"/>
</dbReference>
<keyword evidence="4 17" id="KW-0812">Transmembrane</keyword>
<comment type="subcellular location">
    <subcellularLocation>
        <location evidence="1">Membrane</location>
        <topology evidence="1">Single-pass membrane protein</topology>
    </subcellularLocation>
</comment>
<dbReference type="FunFam" id="1.10.510.10:FF:000129">
    <property type="entry name" value="cysteine-rich receptor-like protein kinase 10"/>
    <property type="match status" value="1"/>
</dbReference>
<dbReference type="Proteomes" id="UP000077755">
    <property type="component" value="Chromosome 1"/>
</dbReference>
<evidence type="ECO:0000256" key="11">
    <source>
        <dbReference type="ARBA" id="ARBA00023136"/>
    </source>
</evidence>